<reference evidence="3" key="1">
    <citation type="journal article" date="2019" name="Int. J. Syst. Evol. Microbiol.">
        <title>The Global Catalogue of Microorganisms (GCM) 10K type strain sequencing project: providing services to taxonomists for standard genome sequencing and annotation.</title>
        <authorList>
            <consortium name="The Broad Institute Genomics Platform"/>
            <consortium name="The Broad Institute Genome Sequencing Center for Infectious Disease"/>
            <person name="Wu L."/>
            <person name="Ma J."/>
        </authorList>
    </citation>
    <scope>NUCLEOTIDE SEQUENCE [LARGE SCALE GENOMIC DNA]</scope>
    <source>
        <strain evidence="3">CGMCC 1.18575</strain>
    </source>
</reference>
<proteinExistence type="predicted"/>
<feature type="transmembrane region" description="Helical" evidence="1">
    <location>
        <begin position="23"/>
        <end position="45"/>
    </location>
</feature>
<evidence type="ECO:0000313" key="2">
    <source>
        <dbReference type="EMBL" id="MFC5404318.1"/>
    </source>
</evidence>
<dbReference type="Proteomes" id="UP001596113">
    <property type="component" value="Unassembled WGS sequence"/>
</dbReference>
<keyword evidence="1" id="KW-0812">Transmembrane</keyword>
<keyword evidence="1" id="KW-1133">Transmembrane helix</keyword>
<comment type="caution">
    <text evidence="2">The sequence shown here is derived from an EMBL/GenBank/DDBJ whole genome shotgun (WGS) entry which is preliminary data.</text>
</comment>
<evidence type="ECO:0000256" key="1">
    <source>
        <dbReference type="SAM" id="Phobius"/>
    </source>
</evidence>
<keyword evidence="1" id="KW-0472">Membrane</keyword>
<dbReference type="Pfam" id="PF13129">
    <property type="entry name" value="DUF3953"/>
    <property type="match status" value="1"/>
</dbReference>
<accession>A0ABW0HUW8</accession>
<dbReference type="EMBL" id="JBHSMI010000026">
    <property type="protein sequence ID" value="MFC5404318.1"/>
    <property type="molecule type" value="Genomic_DNA"/>
</dbReference>
<evidence type="ECO:0000313" key="3">
    <source>
        <dbReference type="Proteomes" id="UP001596113"/>
    </source>
</evidence>
<sequence length="46" mass="5521">MLLLLGLMLLVISLEEFKKDRKITGWINLVVFLLIFFESIWNFLLH</sequence>
<dbReference type="RefSeq" id="WP_378134545.1">
    <property type="nucleotide sequence ID" value="NZ_JBHSMI010000026.1"/>
</dbReference>
<dbReference type="InterPro" id="IPR025018">
    <property type="entry name" value="DUF3953"/>
</dbReference>
<organism evidence="2 3">
    <name type="scientific">Cohnella soli</name>
    <dbReference type="NCBI Taxonomy" id="425005"/>
    <lineage>
        <taxon>Bacteria</taxon>
        <taxon>Bacillati</taxon>
        <taxon>Bacillota</taxon>
        <taxon>Bacilli</taxon>
        <taxon>Bacillales</taxon>
        <taxon>Paenibacillaceae</taxon>
        <taxon>Cohnella</taxon>
    </lineage>
</organism>
<name>A0ABW0HUW8_9BACL</name>
<keyword evidence="3" id="KW-1185">Reference proteome</keyword>
<protein>
    <submittedName>
        <fullName evidence="2">DUF3953 domain-containing protein</fullName>
    </submittedName>
</protein>
<gene>
    <name evidence="2" type="ORF">ACFPOF_16385</name>
</gene>